<protein>
    <submittedName>
        <fullName evidence="2">NADH:flavin oxidoreductase</fullName>
    </submittedName>
</protein>
<dbReference type="EMBL" id="JAWIIV010000013">
    <property type="protein sequence ID" value="MEC4720807.1"/>
    <property type="molecule type" value="Genomic_DNA"/>
</dbReference>
<feature type="domain" description="NADH:flavin oxidoreductase/NADH oxidase N-terminal" evidence="1">
    <location>
        <begin position="14"/>
        <end position="347"/>
    </location>
</feature>
<name>A0ABU6JC27_9BURK</name>
<sequence>MTASDDRYASLLAPWERNRIAVGNRLAVAPMTRISATADGTPTETMRRYYERFAHGGFGLVITEGIYTDQAYSQGYLFQPGLSDRQQAQAWRGVTDAVHAGGGKIFAQLMHAGALAQGNRFRTESLAPSAIQPKGIQMRVYRGEGAYCMPRSMSDADIADAIDGFARAASLAMDIARFDGIEIHGANGYLLDQFLTDYSNHRKDAWGGAIDRRIRFSVEVARAVRRAVGADKPVGIRISQAKVNDYDHKWQEAEAGAAAVFGALADAGLDYIHVTEFEAWRPAFGDHGPSLAGLARRYAPGLTIIANGSLEDPVRAVELLRHDADLIALGRSALANPDWPRLVAAGRTPRAFDQGLLSPLGDIKPFEIEA</sequence>
<reference evidence="2 3" key="1">
    <citation type="submission" date="2023-10" db="EMBL/GenBank/DDBJ databases">
        <title>Noviherbaspirillum sp. CPCC 100848 genome assembly.</title>
        <authorList>
            <person name="Li X.Y."/>
            <person name="Fang X.M."/>
        </authorList>
    </citation>
    <scope>NUCLEOTIDE SEQUENCE [LARGE SCALE GENOMIC DNA]</scope>
    <source>
        <strain evidence="2 3">CPCC 100848</strain>
    </source>
</reference>
<organism evidence="2 3">
    <name type="scientific">Noviherbaspirillum album</name>
    <dbReference type="NCBI Taxonomy" id="3080276"/>
    <lineage>
        <taxon>Bacteria</taxon>
        <taxon>Pseudomonadati</taxon>
        <taxon>Pseudomonadota</taxon>
        <taxon>Betaproteobacteria</taxon>
        <taxon>Burkholderiales</taxon>
        <taxon>Oxalobacteraceae</taxon>
        <taxon>Noviherbaspirillum</taxon>
    </lineage>
</organism>
<dbReference type="Gene3D" id="3.20.20.70">
    <property type="entry name" value="Aldolase class I"/>
    <property type="match status" value="1"/>
</dbReference>
<dbReference type="Proteomes" id="UP001352263">
    <property type="component" value="Unassembled WGS sequence"/>
</dbReference>
<comment type="caution">
    <text evidence="2">The sequence shown here is derived from an EMBL/GenBank/DDBJ whole genome shotgun (WGS) entry which is preliminary data.</text>
</comment>
<dbReference type="RefSeq" id="WP_326507521.1">
    <property type="nucleotide sequence ID" value="NZ_JAWIIV010000013.1"/>
</dbReference>
<evidence type="ECO:0000313" key="2">
    <source>
        <dbReference type="EMBL" id="MEC4720807.1"/>
    </source>
</evidence>
<dbReference type="PANTHER" id="PTHR22893">
    <property type="entry name" value="NADH OXIDOREDUCTASE-RELATED"/>
    <property type="match status" value="1"/>
</dbReference>
<evidence type="ECO:0000259" key="1">
    <source>
        <dbReference type="Pfam" id="PF00724"/>
    </source>
</evidence>
<keyword evidence="3" id="KW-1185">Reference proteome</keyword>
<accession>A0ABU6JC27</accession>
<dbReference type="InterPro" id="IPR001155">
    <property type="entry name" value="OxRdtase_FMN_N"/>
</dbReference>
<dbReference type="InterPro" id="IPR045247">
    <property type="entry name" value="Oye-like"/>
</dbReference>
<dbReference type="SUPFAM" id="SSF51395">
    <property type="entry name" value="FMN-linked oxidoreductases"/>
    <property type="match status" value="1"/>
</dbReference>
<dbReference type="InterPro" id="IPR013785">
    <property type="entry name" value="Aldolase_TIM"/>
</dbReference>
<gene>
    <name evidence="2" type="ORF">RY831_16705</name>
</gene>
<evidence type="ECO:0000313" key="3">
    <source>
        <dbReference type="Proteomes" id="UP001352263"/>
    </source>
</evidence>
<dbReference type="PANTHER" id="PTHR22893:SF55">
    <property type="entry name" value="OXIDOREDUCTASE-RELATED"/>
    <property type="match status" value="1"/>
</dbReference>
<proteinExistence type="predicted"/>
<dbReference type="Pfam" id="PF00724">
    <property type="entry name" value="Oxidored_FMN"/>
    <property type="match status" value="1"/>
</dbReference>
<dbReference type="CDD" id="cd02803">
    <property type="entry name" value="OYE_like_FMN_family"/>
    <property type="match status" value="1"/>
</dbReference>